<dbReference type="PANTHER" id="PTHR22640">
    <property type="entry name" value="STRUCTURAL MAINTENANCE OF CHROMOSOMES FLEXIBLE HINGE DOMAIN-CONTAINING PROTEIN 1"/>
    <property type="match status" value="1"/>
</dbReference>
<feature type="compositionally biased region" description="Basic and acidic residues" evidence="2">
    <location>
        <begin position="1"/>
        <end position="16"/>
    </location>
</feature>
<protein>
    <recommendedName>
        <fullName evidence="3">SMCHD1 ribosomal S5 domain-containing protein</fullName>
    </recommendedName>
</protein>
<evidence type="ECO:0000256" key="2">
    <source>
        <dbReference type="SAM" id="MobiDB-lite"/>
    </source>
</evidence>
<accession>D3AWN7</accession>
<keyword evidence="1" id="KW-0175">Coiled coil</keyword>
<reference evidence="4 5" key="1">
    <citation type="journal article" date="2011" name="Genome Res.">
        <title>Phylogeny-wide analysis of social amoeba genomes highlights ancient origins for complex intercellular communication.</title>
        <authorList>
            <person name="Heidel A.J."/>
            <person name="Lawal H.M."/>
            <person name="Felder M."/>
            <person name="Schilde C."/>
            <person name="Helps N.R."/>
            <person name="Tunggal B."/>
            <person name="Rivero F."/>
            <person name="John U."/>
            <person name="Schleicher M."/>
            <person name="Eichinger L."/>
            <person name="Platzer M."/>
            <person name="Noegel A.A."/>
            <person name="Schaap P."/>
            <person name="Gloeckner G."/>
        </authorList>
    </citation>
    <scope>NUCLEOTIDE SEQUENCE [LARGE SCALE GENOMIC DNA]</scope>
    <source>
        <strain evidence="5">ATCC 26659 / Pp 5 / PN500</strain>
    </source>
</reference>
<evidence type="ECO:0000313" key="4">
    <source>
        <dbReference type="EMBL" id="EFA86710.1"/>
    </source>
</evidence>
<gene>
    <name evidence="4" type="ORF">PPL_00513</name>
</gene>
<dbReference type="GO" id="GO:0006302">
    <property type="term" value="P:double-strand break repair"/>
    <property type="evidence" value="ECO:0007669"/>
    <property type="project" value="InterPro"/>
</dbReference>
<dbReference type="GO" id="GO:0005694">
    <property type="term" value="C:chromosome"/>
    <property type="evidence" value="ECO:0007669"/>
    <property type="project" value="InterPro"/>
</dbReference>
<dbReference type="EMBL" id="ADBJ01000002">
    <property type="protein sequence ID" value="EFA86710.1"/>
    <property type="molecule type" value="Genomic_DNA"/>
</dbReference>
<keyword evidence="5" id="KW-1185">Reference proteome</keyword>
<feature type="coiled-coil region" evidence="1">
    <location>
        <begin position="1979"/>
        <end position="2013"/>
    </location>
</feature>
<dbReference type="SUPFAM" id="SSF55874">
    <property type="entry name" value="ATPase domain of HSP90 chaperone/DNA topoisomerase II/histidine kinase"/>
    <property type="match status" value="1"/>
</dbReference>
<dbReference type="InterPro" id="IPR038892">
    <property type="entry name" value="SMCHD1"/>
</dbReference>
<feature type="coiled-coil region" evidence="1">
    <location>
        <begin position="1646"/>
        <end position="1694"/>
    </location>
</feature>
<dbReference type="InterPro" id="IPR055109">
    <property type="entry name" value="SMCHD1_S5"/>
</dbReference>
<dbReference type="Gene3D" id="3.30.565.10">
    <property type="entry name" value="Histidine kinase-like ATPase, C-terminal domain"/>
    <property type="match status" value="1"/>
</dbReference>
<feature type="region of interest" description="Disordered" evidence="2">
    <location>
        <begin position="1"/>
        <end position="44"/>
    </location>
</feature>
<sequence>MKSNKKFDDKKRKNEADNNNNKKFVSPLRDNKKAKSSNESTSTEMVLKNLPTSILSVNSLLQVLISRKGQRYELETPATFVKFKNEVNTLNIIDSKVLLFNNLSNKSIQDEISYQQFLISLNNIIIVYTDGENPLEQPEELMVDVTPSKSILLKAGTSDYTTSNAFAEFIDNAIQAVRSNPTGDKTVKINIKKPDSRDLSSISFWDNGCGMSKDDLQRWATMGMSQADLEQKSQDTITSSDSVGSDKTATGMISRFGVGAKKAAFYLGTEILVVTKQKSNNWVNEATISLDILSATGDQEWKIPIKVRESTAAERSQQFTEVTIKNVPIVKLLLTPTSTFEDSIVSLKRELAHIYYYYIHTDPTDQSHYHFEEEEDSDEEDNTSPTENDKKPNGKPPKKGEYNLLLNDLDLVNIPDSMESLYIQHGKKIKCFELLVDTGAGELAKVKCHLRYFPYIQEKETLPIPYRVFLEHPCEDFDQLPLSLRKPGFEVFWNGRLIPEAHIERLGFMATGVRLDGEKIEEKYAQRVKGALFLTSAFPVNQNKTHIIKEHPIYLNLEKSGSRNNHNEWKKWILRCHKLDQDFQFETDVYDAVSNRTYCKSVSISGCTYYREDGIQLLTRPAVHGTIKQMYFSGMPELRTSSFFLTIERLNYKPLDQFETFPINKVKGKVAPAEFEKLRELQKLRMPSRIKIIEADKSPIPKTEYMTGDTITWVSVALLDSSKPPKEVEKRIIDMESIKIDLKIVYQPTNELVLSSSSSSYYEPGRASFRLSSFPFNRTGAYVFTFTCSYPNVNPATHYIKVLAGDPKKISAEYQLESDSPRIQLESPLPPIIVKSLDEHSNEVPFSDLPALEYTGSIVGSKTAVKFSKDFDVDIVDGRIMIQNMKVIGANLGDDGEANLVVSLKSKGMSCKLDPIRLISGPPVSISFVEDPFGEKVMNLTSVPPFSLILRDKSGNVYINESAPSAPASQKPRSRSKKNAITTPSEYIVATSTVLEESIVVTSDVQGYFNFQDSKALFIKEKIDLPFEETGAPRRKSTPTATSTVHVQFTFYKEKNEICTVEKQIIITPSSKPAFLKLIPLSESSLFRLEEDSYRAMSGSSLQFGIKVYGAGGGGRGPYELSKLKGKISTSWHPSSHQLEVAMNGANIFELPTLITDKISRAMMHWVSIKTDWDMDEKKAEKIDLKKEFSIQTTGGAPSTFFSQFGKGLLPQKIRCDSEVLIDLKLNDKRGNVVTPSEAKAGVEIEPYFVLKTSSEAQNAEIKSCIIEPFNTEKNMYPCRITMIGYGELTLIAKDKHNNVAEFPLKFTMIEGTASQVRVNGLSKLSVTCSRGDYLEEIKVTICDTLGNVISSNGIEIEYEWVNLQGNPPPLQIKSKTLIRAGVGSIKNMDITGVEGTYELRVSTKNISMQEATIYFIVKGSATIRLHNSAPIAVISNSIIPPIKISLINPDGQALVVQKSNVRLMLHMKSFVCSSTELDGSVYIFEDIPGPRKSGEYPLKFVYSTSVTNKVEFDSSLVVLPDRPVKLCTSSIIAPQTSSVLAKDFVIHAADQNDNKVLVNGSVFASIELSKQPQSQSSFFTMPVLIQTDPVPFNNVGDAIFPLLSLRESVGLSQAYRIRFTTNMKEINSHSIEFVYTNSKEDIDKKVELESQRVSLNKEINEASSQIDTIKSTLANFTSKKEQLRLQIEESKNNLLRFDPSFDKSKANPEEVRKTIQVILQEIDDMNSQPRRAASLPSNPISREMSELARSSTEETGIIGLVLDLFCIESKEEARVISKMAGRKLETVVVLNKDYLSRYYTQFQHSRNPVHFMSLDLISAFHDRNEQSSQYDQPRSTKLPLQLVPNAPTQGFVDFLVNRIQMKEKHEKLRRSLGWTLFKDCIVFQSLKDGMAYRDFCMKMKRNCGTIIALNELELIESSGMVMVGKKETATDDRFLLGQLPISESPDFARLHHKRHLWETFKRVNHEQYNYIKTNSPGVQDDMNKKAKLEEKVVDLKNHYQNVCEEIKKIESKLNQQ</sequence>
<feature type="compositionally biased region" description="Acidic residues" evidence="2">
    <location>
        <begin position="372"/>
        <end position="382"/>
    </location>
</feature>
<dbReference type="GO" id="GO:0051276">
    <property type="term" value="P:chromosome organization"/>
    <property type="evidence" value="ECO:0007669"/>
    <property type="project" value="InterPro"/>
</dbReference>
<dbReference type="OMA" id="PIECFNR"/>
<comment type="caution">
    <text evidence="4">The sequence shown here is derived from an EMBL/GenBank/DDBJ whole genome shotgun (WGS) entry which is preliminary data.</text>
</comment>
<organism evidence="4 5">
    <name type="scientific">Heterostelium pallidum (strain ATCC 26659 / Pp 5 / PN500)</name>
    <name type="common">Cellular slime mold</name>
    <name type="synonym">Polysphondylium pallidum</name>
    <dbReference type="NCBI Taxonomy" id="670386"/>
    <lineage>
        <taxon>Eukaryota</taxon>
        <taxon>Amoebozoa</taxon>
        <taxon>Evosea</taxon>
        <taxon>Eumycetozoa</taxon>
        <taxon>Dictyostelia</taxon>
        <taxon>Acytosteliales</taxon>
        <taxon>Acytosteliaceae</taxon>
        <taxon>Heterostelium</taxon>
    </lineage>
</organism>
<dbReference type="InterPro" id="IPR036277">
    <property type="entry name" value="SMC_hinge_sf"/>
</dbReference>
<feature type="region of interest" description="Disordered" evidence="2">
    <location>
        <begin position="370"/>
        <end position="399"/>
    </location>
</feature>
<evidence type="ECO:0000256" key="1">
    <source>
        <dbReference type="SAM" id="Coils"/>
    </source>
</evidence>
<dbReference type="SUPFAM" id="SSF75553">
    <property type="entry name" value="Smc hinge domain"/>
    <property type="match status" value="1"/>
</dbReference>
<feature type="domain" description="SMCHD1 ribosomal S5" evidence="3">
    <location>
        <begin position="416"/>
        <end position="578"/>
    </location>
</feature>
<dbReference type="Pfam" id="PF13589">
    <property type="entry name" value="HATPase_c_3"/>
    <property type="match status" value="1"/>
</dbReference>
<dbReference type="Proteomes" id="UP000001396">
    <property type="component" value="Unassembled WGS sequence"/>
</dbReference>
<dbReference type="InParanoid" id="D3AWN7"/>
<evidence type="ECO:0000313" key="5">
    <source>
        <dbReference type="Proteomes" id="UP000001396"/>
    </source>
</evidence>
<dbReference type="GeneID" id="31356046"/>
<dbReference type="InterPro" id="IPR036890">
    <property type="entry name" value="HATPase_C_sf"/>
</dbReference>
<dbReference type="GO" id="GO:0005524">
    <property type="term" value="F:ATP binding"/>
    <property type="evidence" value="ECO:0007669"/>
    <property type="project" value="InterPro"/>
</dbReference>
<dbReference type="RefSeq" id="XP_020438814.1">
    <property type="nucleotide sequence ID" value="XM_020571540.1"/>
</dbReference>
<name>D3AWN7_HETP5</name>
<dbReference type="PANTHER" id="PTHR22640:SF2">
    <property type="entry name" value="STRUCTURAL MAINTENANCE OF CHROMOSOMES FLEXIBLE HINGE DOMAIN-CONTAINING PROTEIN 1"/>
    <property type="match status" value="1"/>
</dbReference>
<dbReference type="Pfam" id="PF22899">
    <property type="entry name" value="SMCHD1_S5"/>
    <property type="match status" value="1"/>
</dbReference>
<evidence type="ECO:0000259" key="3">
    <source>
        <dbReference type="Pfam" id="PF22899"/>
    </source>
</evidence>
<proteinExistence type="predicted"/>